<keyword evidence="3 6" id="KW-0812">Transmembrane</keyword>
<organism evidence="9 10">
    <name type="scientific">Limnohabitans curvus</name>
    <dbReference type="NCBI Taxonomy" id="323423"/>
    <lineage>
        <taxon>Bacteria</taxon>
        <taxon>Pseudomonadati</taxon>
        <taxon>Pseudomonadota</taxon>
        <taxon>Betaproteobacteria</taxon>
        <taxon>Burkholderiales</taxon>
        <taxon>Comamonadaceae</taxon>
        <taxon>Limnohabitans</taxon>
    </lineage>
</organism>
<evidence type="ECO:0000256" key="7">
    <source>
        <dbReference type="SAM" id="SignalP"/>
    </source>
</evidence>
<feature type="transmembrane region" description="Helical" evidence="6">
    <location>
        <begin position="262"/>
        <end position="279"/>
    </location>
</feature>
<dbReference type="InterPro" id="IPR020846">
    <property type="entry name" value="MFS_dom"/>
</dbReference>
<evidence type="ECO:0000256" key="1">
    <source>
        <dbReference type="ARBA" id="ARBA00004651"/>
    </source>
</evidence>
<evidence type="ECO:0000256" key="5">
    <source>
        <dbReference type="ARBA" id="ARBA00023136"/>
    </source>
</evidence>
<keyword evidence="7" id="KW-0732">Signal</keyword>
<feature type="transmembrane region" description="Helical" evidence="6">
    <location>
        <begin position="124"/>
        <end position="147"/>
    </location>
</feature>
<evidence type="ECO:0000259" key="8">
    <source>
        <dbReference type="PROSITE" id="PS50850"/>
    </source>
</evidence>
<feature type="transmembrane region" description="Helical" evidence="6">
    <location>
        <begin position="92"/>
        <end position="112"/>
    </location>
</feature>
<evidence type="ECO:0000256" key="3">
    <source>
        <dbReference type="ARBA" id="ARBA00022692"/>
    </source>
</evidence>
<dbReference type="Pfam" id="PF07690">
    <property type="entry name" value="MFS_1"/>
    <property type="match status" value="1"/>
</dbReference>
<comment type="subcellular location">
    <subcellularLocation>
        <location evidence="1">Cell membrane</location>
        <topology evidence="1">Multi-pass membrane protein</topology>
    </subcellularLocation>
</comment>
<dbReference type="InterPro" id="IPR036259">
    <property type="entry name" value="MFS_trans_sf"/>
</dbReference>
<dbReference type="GO" id="GO:0005886">
    <property type="term" value="C:plasma membrane"/>
    <property type="evidence" value="ECO:0007669"/>
    <property type="project" value="UniProtKB-SubCell"/>
</dbReference>
<sequence length="378" mass="40397">MKLIAGQVCLHACMAGMRMAAPLMALRNGQSEAAVGLLLAMFALTQVFLALPAGRYADLHGLKRPVMWSVFMGTAGAGAAAIWPIFPVLCFSALMTGGATGLAIIALQRHVGRAAQGLAQMKQAFSWLSIAPAFSNFIGPFAAGLLIDHAGFQWAYAAMALLPVIAWLAIRQAHELPRVVKPEGHEKNSAWDLLNEPMFRRLLLVNWFLSACWDVHTFVVPILGHERGLSASAIGSILGGFAIAAAFIRMMMPFVAARLHEWQLITGAMLVTALMLAIYPFTDTAWLMGGCSVLLGLSLGGVQPMVMSTLHQITPEHRHGEALGLRLMGINASSVLMPMVFGAAGTVIGISGVFWCVSALVGLGSRSAYLLRVHKKSE</sequence>
<gene>
    <name evidence="9" type="ORF">B9Z44_12980</name>
</gene>
<feature type="transmembrane region" description="Helical" evidence="6">
    <location>
        <begin position="202"/>
        <end position="223"/>
    </location>
</feature>
<name>A0A315ESK9_9BURK</name>
<keyword evidence="10" id="KW-1185">Reference proteome</keyword>
<comment type="caution">
    <text evidence="9">The sequence shown here is derived from an EMBL/GenBank/DDBJ whole genome shotgun (WGS) entry which is preliminary data.</text>
</comment>
<feature type="transmembrane region" description="Helical" evidence="6">
    <location>
        <begin position="35"/>
        <end position="54"/>
    </location>
</feature>
<dbReference type="GO" id="GO:0022857">
    <property type="term" value="F:transmembrane transporter activity"/>
    <property type="evidence" value="ECO:0007669"/>
    <property type="project" value="InterPro"/>
</dbReference>
<feature type="signal peptide" evidence="7">
    <location>
        <begin position="1"/>
        <end position="20"/>
    </location>
</feature>
<dbReference type="PANTHER" id="PTHR43124:SF3">
    <property type="entry name" value="CHLORAMPHENICOL EFFLUX PUMP RV0191"/>
    <property type="match status" value="1"/>
</dbReference>
<reference evidence="9 10" key="1">
    <citation type="submission" date="2017-04" db="EMBL/GenBank/DDBJ databases">
        <title>Unexpected and diverse lifestyles within the genus Limnohabitans.</title>
        <authorList>
            <person name="Kasalicky V."/>
            <person name="Mehrshad M."/>
            <person name="Andrei S.-A."/>
            <person name="Salcher M."/>
            <person name="Kratochvilova H."/>
            <person name="Simek K."/>
            <person name="Ghai R."/>
        </authorList>
    </citation>
    <scope>NUCLEOTIDE SEQUENCE [LARGE SCALE GENOMIC DNA]</scope>
    <source>
        <strain evidence="9 10">MWH-C5</strain>
    </source>
</reference>
<evidence type="ECO:0000256" key="2">
    <source>
        <dbReference type="ARBA" id="ARBA00022475"/>
    </source>
</evidence>
<dbReference type="InterPro" id="IPR011701">
    <property type="entry name" value="MFS"/>
</dbReference>
<protein>
    <submittedName>
        <fullName evidence="9">MFS transporter</fullName>
    </submittedName>
</protein>
<dbReference type="PROSITE" id="PS50850">
    <property type="entry name" value="MFS"/>
    <property type="match status" value="1"/>
</dbReference>
<proteinExistence type="predicted"/>
<feature type="domain" description="Major facilitator superfamily (MFS) profile" evidence="8">
    <location>
        <begin position="1"/>
        <end position="376"/>
    </location>
</feature>
<feature type="transmembrane region" description="Helical" evidence="6">
    <location>
        <begin position="229"/>
        <end position="250"/>
    </location>
</feature>
<keyword evidence="4 6" id="KW-1133">Transmembrane helix</keyword>
<evidence type="ECO:0000256" key="6">
    <source>
        <dbReference type="SAM" id="Phobius"/>
    </source>
</evidence>
<dbReference type="InterPro" id="IPR050189">
    <property type="entry name" value="MFS_Efflux_Transporters"/>
</dbReference>
<keyword evidence="2" id="KW-1003">Cell membrane</keyword>
<accession>A0A315ESK9</accession>
<dbReference type="Proteomes" id="UP000251341">
    <property type="component" value="Unassembled WGS sequence"/>
</dbReference>
<feature type="transmembrane region" description="Helical" evidence="6">
    <location>
        <begin position="153"/>
        <end position="170"/>
    </location>
</feature>
<dbReference type="SUPFAM" id="SSF103473">
    <property type="entry name" value="MFS general substrate transporter"/>
    <property type="match status" value="1"/>
</dbReference>
<evidence type="ECO:0000313" key="10">
    <source>
        <dbReference type="Proteomes" id="UP000251341"/>
    </source>
</evidence>
<dbReference type="EMBL" id="NESP01000001">
    <property type="protein sequence ID" value="PUE60870.1"/>
    <property type="molecule type" value="Genomic_DNA"/>
</dbReference>
<feature type="transmembrane region" description="Helical" evidence="6">
    <location>
        <begin position="347"/>
        <end position="371"/>
    </location>
</feature>
<feature type="chain" id="PRO_5016303055" evidence="7">
    <location>
        <begin position="21"/>
        <end position="378"/>
    </location>
</feature>
<dbReference type="RefSeq" id="WP_108360182.1">
    <property type="nucleotide sequence ID" value="NZ_NESP01000001.1"/>
</dbReference>
<evidence type="ECO:0000313" key="9">
    <source>
        <dbReference type="EMBL" id="PUE60870.1"/>
    </source>
</evidence>
<keyword evidence="5 6" id="KW-0472">Membrane</keyword>
<dbReference type="AlphaFoldDB" id="A0A315ESK9"/>
<evidence type="ECO:0000256" key="4">
    <source>
        <dbReference type="ARBA" id="ARBA00022989"/>
    </source>
</evidence>
<dbReference type="Gene3D" id="1.20.1250.20">
    <property type="entry name" value="MFS general substrate transporter like domains"/>
    <property type="match status" value="1"/>
</dbReference>
<dbReference type="PANTHER" id="PTHR43124">
    <property type="entry name" value="PURINE EFFLUX PUMP PBUE"/>
    <property type="match status" value="1"/>
</dbReference>